<keyword evidence="3" id="KW-1185">Reference proteome</keyword>
<protein>
    <submittedName>
        <fullName evidence="2">Uncharacterized protein</fullName>
    </submittedName>
</protein>
<dbReference type="EMBL" id="CAJNXB010003532">
    <property type="protein sequence ID" value="CAF3323150.1"/>
    <property type="molecule type" value="Genomic_DNA"/>
</dbReference>
<dbReference type="Proteomes" id="UP000663825">
    <property type="component" value="Unassembled WGS sequence"/>
</dbReference>
<dbReference type="AlphaFoldDB" id="A0A821CGT1"/>
<reference evidence="2" key="1">
    <citation type="submission" date="2021-02" db="EMBL/GenBank/DDBJ databases">
        <authorList>
            <person name="Nowell W R."/>
        </authorList>
    </citation>
    <scope>NUCLEOTIDE SEQUENCE</scope>
</reference>
<dbReference type="OrthoDB" id="10065625at2759"/>
<accession>A0A821CGT1</accession>
<evidence type="ECO:0000313" key="1">
    <source>
        <dbReference type="EMBL" id="CAF3323150.1"/>
    </source>
</evidence>
<comment type="caution">
    <text evidence="2">The sequence shown here is derived from an EMBL/GenBank/DDBJ whole genome shotgun (WGS) entry which is preliminary data.</text>
</comment>
<evidence type="ECO:0000313" key="2">
    <source>
        <dbReference type="EMBL" id="CAF4602175.1"/>
    </source>
</evidence>
<proteinExistence type="predicted"/>
<sequence>MERITENNNIWKYAKPNFKPFAPPFKGLTTHQGKITDPKEIADTLANHYEQHFSTPQHDMRNQTHQQAIDVFNNLAYLPPIPLTQIKYEEVLQEWKKMLPKKIERQYWDISFHSKKTAN</sequence>
<dbReference type="Proteomes" id="UP000663873">
    <property type="component" value="Unassembled WGS sequence"/>
</dbReference>
<name>A0A821CGT1_9BILA</name>
<evidence type="ECO:0000313" key="3">
    <source>
        <dbReference type="Proteomes" id="UP000663873"/>
    </source>
</evidence>
<dbReference type="EMBL" id="CAJOBP010022650">
    <property type="protein sequence ID" value="CAF4602175.1"/>
    <property type="molecule type" value="Genomic_DNA"/>
</dbReference>
<organism evidence="2 3">
    <name type="scientific">Rotaria socialis</name>
    <dbReference type="NCBI Taxonomy" id="392032"/>
    <lineage>
        <taxon>Eukaryota</taxon>
        <taxon>Metazoa</taxon>
        <taxon>Spiralia</taxon>
        <taxon>Gnathifera</taxon>
        <taxon>Rotifera</taxon>
        <taxon>Eurotatoria</taxon>
        <taxon>Bdelloidea</taxon>
        <taxon>Philodinida</taxon>
        <taxon>Philodinidae</taxon>
        <taxon>Rotaria</taxon>
    </lineage>
</organism>
<gene>
    <name evidence="1" type="ORF">TIS948_LOCUS20393</name>
    <name evidence="2" type="ORF">UJA718_LOCUS31280</name>
</gene>